<protein>
    <submittedName>
        <fullName evidence="1">Uncharacterized protein</fullName>
    </submittedName>
</protein>
<dbReference type="EMBL" id="AP028127">
    <property type="protein sequence ID" value="BEH91711.1"/>
    <property type="molecule type" value="Genomic_DNA"/>
</dbReference>
<evidence type="ECO:0000313" key="1">
    <source>
        <dbReference type="EMBL" id="BEH91711.1"/>
    </source>
</evidence>
<reference evidence="1" key="1">
    <citation type="journal article" date="2024" name="Int. J. Syst. Evol. Microbiol.">
        <title>Turicibacter faecis sp. nov., isolated from faeces of heart failure mouse model.</title>
        <authorList>
            <person name="Imamura Y."/>
            <person name="Motooka D."/>
            <person name="Nakajima Y."/>
            <person name="Ito S."/>
            <person name="Kitakaze M."/>
            <person name="Iida T."/>
            <person name="Nakamura S."/>
        </authorList>
    </citation>
    <scope>NUCLEOTIDE SEQUENCE</scope>
    <source>
        <strain evidence="1">TC023</strain>
    </source>
</reference>
<accession>A0ABN6ZCZ3</accession>
<name>A0ABN6ZCZ3_9FIRM</name>
<sequence length="74" mass="8882">MNCETINNYFEKYNVPLQNFAHEYNTPLGKVLEITELYLLINSTWDTLHLYYHLEFYPNDELKNAISEFVCETL</sequence>
<dbReference type="Proteomes" id="UP001432099">
    <property type="component" value="Chromosome"/>
</dbReference>
<evidence type="ECO:0000313" key="2">
    <source>
        <dbReference type="Proteomes" id="UP001432099"/>
    </source>
</evidence>
<organism evidence="1 2">
    <name type="scientific">Turicibacter faecis</name>
    <dbReference type="NCBI Taxonomy" id="2963365"/>
    <lineage>
        <taxon>Bacteria</taxon>
        <taxon>Bacillati</taxon>
        <taxon>Bacillota</taxon>
        <taxon>Erysipelotrichia</taxon>
        <taxon>Erysipelotrichales</taxon>
        <taxon>Turicibacteraceae</taxon>
        <taxon>Turicibacter</taxon>
    </lineage>
</organism>
<keyword evidence="2" id="KW-1185">Reference proteome</keyword>
<proteinExistence type="predicted"/>
<gene>
    <name evidence="1" type="ORF">T23_18130</name>
</gene>